<organism evidence="2 3">
    <name type="scientific">Aureobasidium melanogenum (strain CBS 110374)</name>
    <name type="common">Aureobasidium pullulans var. melanogenum</name>
    <dbReference type="NCBI Taxonomy" id="1043003"/>
    <lineage>
        <taxon>Eukaryota</taxon>
        <taxon>Fungi</taxon>
        <taxon>Dikarya</taxon>
        <taxon>Ascomycota</taxon>
        <taxon>Pezizomycotina</taxon>
        <taxon>Dothideomycetes</taxon>
        <taxon>Dothideomycetidae</taxon>
        <taxon>Dothideales</taxon>
        <taxon>Saccotheciaceae</taxon>
        <taxon>Aureobasidium</taxon>
    </lineage>
</organism>
<evidence type="ECO:0000256" key="1">
    <source>
        <dbReference type="SAM" id="MobiDB-lite"/>
    </source>
</evidence>
<accession>A0A074W1D0</accession>
<gene>
    <name evidence="2" type="ORF">M437DRAFT_62780</name>
</gene>
<reference evidence="2 3" key="1">
    <citation type="journal article" date="2014" name="BMC Genomics">
        <title>Genome sequencing of four Aureobasidium pullulans varieties: biotechnological potential, stress tolerance, and description of new species.</title>
        <authorList>
            <person name="Gostin Ar C."/>
            <person name="Ohm R.A."/>
            <person name="Kogej T."/>
            <person name="Sonjak S."/>
            <person name="Turk M."/>
            <person name="Zajc J."/>
            <person name="Zalar P."/>
            <person name="Grube M."/>
            <person name="Sun H."/>
            <person name="Han J."/>
            <person name="Sharma A."/>
            <person name="Chiniquy J."/>
            <person name="Ngan C.Y."/>
            <person name="Lipzen A."/>
            <person name="Barry K."/>
            <person name="Grigoriev I.V."/>
            <person name="Gunde-Cimerman N."/>
        </authorList>
    </citation>
    <scope>NUCLEOTIDE SEQUENCE [LARGE SCALE GENOMIC DNA]</scope>
    <source>
        <strain evidence="2 3">CBS 110374</strain>
    </source>
</reference>
<evidence type="ECO:0000313" key="3">
    <source>
        <dbReference type="Proteomes" id="UP000030672"/>
    </source>
</evidence>
<keyword evidence="3" id="KW-1185">Reference proteome</keyword>
<dbReference type="EMBL" id="KL584825">
    <property type="protein sequence ID" value="KEQ66588.1"/>
    <property type="molecule type" value="Genomic_DNA"/>
</dbReference>
<feature type="region of interest" description="Disordered" evidence="1">
    <location>
        <begin position="348"/>
        <end position="391"/>
    </location>
</feature>
<evidence type="ECO:0000313" key="2">
    <source>
        <dbReference type="EMBL" id="KEQ66588.1"/>
    </source>
</evidence>
<dbReference type="RefSeq" id="XP_040883611.1">
    <property type="nucleotide sequence ID" value="XM_041024144.1"/>
</dbReference>
<dbReference type="Proteomes" id="UP000030672">
    <property type="component" value="Unassembled WGS sequence"/>
</dbReference>
<sequence length="391" mass="43455">MATGCDRPSVWSAIRRTLTRSMFAKAILDFGWLLFIGTNQTCHVQAPGVTNNAARYIAGLEERSYHSSCIYPSSYMDILHPKQTGRQTQADFSDIRNSSESRTIPKYELTIHTNILVMCEKGILIWTCGCTHLQDPRRCSKARFYDKPCDGYAFAWAYRSPISLHTPLRCPSCIRNDEATALKKVNEAHLAKSSAYPTLVSVANGDDTYRVKTGRPMYSRTASGTQMLKVPEDWTSEMNRLPGNANEYSAFLSGRFDPLVKLPDTHIPAAPQTPRPSSANATRMEQGARDMLIAAPKMQRSRSHAPPQCWQGPVMLDETDYPYVEFRGALSTRPGASRRPSYIGKVLEKGWAPPSSGTLPPQSDVDTAPPSLVPSPQLKVSPPRLRFTPSK</sequence>
<dbReference type="HOGENOM" id="CLU_059401_0_0_1"/>
<proteinExistence type="predicted"/>
<dbReference type="AlphaFoldDB" id="A0A074W1D0"/>
<name>A0A074W1D0_AURM1</name>
<feature type="compositionally biased region" description="Polar residues" evidence="1">
    <location>
        <begin position="355"/>
        <end position="365"/>
    </location>
</feature>
<protein>
    <submittedName>
        <fullName evidence="2">Uncharacterized protein</fullName>
    </submittedName>
</protein>
<dbReference type="GeneID" id="63917517"/>